<dbReference type="VEuPathDB" id="VectorBase:RSAN_051086"/>
<dbReference type="Proteomes" id="UP000821837">
    <property type="component" value="Chromosome 11"/>
</dbReference>
<organism evidence="1 2">
    <name type="scientific">Rhipicephalus sanguineus</name>
    <name type="common">Brown dog tick</name>
    <name type="synonym">Ixodes sanguineus</name>
    <dbReference type="NCBI Taxonomy" id="34632"/>
    <lineage>
        <taxon>Eukaryota</taxon>
        <taxon>Metazoa</taxon>
        <taxon>Ecdysozoa</taxon>
        <taxon>Arthropoda</taxon>
        <taxon>Chelicerata</taxon>
        <taxon>Arachnida</taxon>
        <taxon>Acari</taxon>
        <taxon>Parasitiformes</taxon>
        <taxon>Ixodida</taxon>
        <taxon>Ixodoidea</taxon>
        <taxon>Ixodidae</taxon>
        <taxon>Rhipicephalinae</taxon>
        <taxon>Rhipicephalus</taxon>
        <taxon>Rhipicephalus</taxon>
    </lineage>
</organism>
<reference evidence="1" key="1">
    <citation type="journal article" date="2020" name="Cell">
        <title>Large-Scale Comparative Analyses of Tick Genomes Elucidate Their Genetic Diversity and Vector Capacities.</title>
        <authorList>
            <consortium name="Tick Genome and Microbiome Consortium (TIGMIC)"/>
            <person name="Jia N."/>
            <person name="Wang J."/>
            <person name="Shi W."/>
            <person name="Du L."/>
            <person name="Sun Y."/>
            <person name="Zhan W."/>
            <person name="Jiang J.F."/>
            <person name="Wang Q."/>
            <person name="Zhang B."/>
            <person name="Ji P."/>
            <person name="Bell-Sakyi L."/>
            <person name="Cui X.M."/>
            <person name="Yuan T.T."/>
            <person name="Jiang B.G."/>
            <person name="Yang W.F."/>
            <person name="Lam T.T."/>
            <person name="Chang Q.C."/>
            <person name="Ding S.J."/>
            <person name="Wang X.J."/>
            <person name="Zhu J.G."/>
            <person name="Ruan X.D."/>
            <person name="Zhao L."/>
            <person name="Wei J.T."/>
            <person name="Ye R.Z."/>
            <person name="Que T.C."/>
            <person name="Du C.H."/>
            <person name="Zhou Y.H."/>
            <person name="Cheng J.X."/>
            <person name="Dai P.F."/>
            <person name="Guo W.B."/>
            <person name="Han X.H."/>
            <person name="Huang E.J."/>
            <person name="Li L.F."/>
            <person name="Wei W."/>
            <person name="Gao Y.C."/>
            <person name="Liu J.Z."/>
            <person name="Shao H.Z."/>
            <person name="Wang X."/>
            <person name="Wang C.C."/>
            <person name="Yang T.C."/>
            <person name="Huo Q.B."/>
            <person name="Li W."/>
            <person name="Chen H.Y."/>
            <person name="Chen S.E."/>
            <person name="Zhou L.G."/>
            <person name="Ni X.B."/>
            <person name="Tian J.H."/>
            <person name="Sheng Y."/>
            <person name="Liu T."/>
            <person name="Pan Y.S."/>
            <person name="Xia L.Y."/>
            <person name="Li J."/>
            <person name="Zhao F."/>
            <person name="Cao W.C."/>
        </authorList>
    </citation>
    <scope>NUCLEOTIDE SEQUENCE</scope>
    <source>
        <strain evidence="1">Rsan-2018</strain>
    </source>
</reference>
<sequence>MSNSEKTRLRWYEPDCFRSDRGAYWTFGKARIHLENQRPYVSPLVPIVEGPTHTQPGTIGSVRARLAASTHTPTRSWRHRAARRSPGGGSQRVLLELLLCHRLQSSQASWRPTRFEDEFTVLRYACSVCDIIPSTTVVLPSSHVLFELCVTGCVVQDSGSICPLDTEPFCEDECQKLKPPVKTKHNLKAHC</sequence>
<evidence type="ECO:0000313" key="2">
    <source>
        <dbReference type="Proteomes" id="UP000821837"/>
    </source>
</evidence>
<accession>A0A9D4QA09</accession>
<dbReference type="EMBL" id="JABSTV010001247">
    <property type="protein sequence ID" value="KAH7972191.1"/>
    <property type="molecule type" value="Genomic_DNA"/>
</dbReference>
<name>A0A9D4QA09_RHISA</name>
<proteinExistence type="predicted"/>
<dbReference type="AlphaFoldDB" id="A0A9D4QA09"/>
<protein>
    <submittedName>
        <fullName evidence="1">Uncharacterized protein</fullName>
    </submittedName>
</protein>
<reference evidence="1" key="2">
    <citation type="submission" date="2021-09" db="EMBL/GenBank/DDBJ databases">
        <authorList>
            <person name="Jia N."/>
            <person name="Wang J."/>
            <person name="Shi W."/>
            <person name="Du L."/>
            <person name="Sun Y."/>
            <person name="Zhan W."/>
            <person name="Jiang J."/>
            <person name="Wang Q."/>
            <person name="Zhang B."/>
            <person name="Ji P."/>
            <person name="Sakyi L.B."/>
            <person name="Cui X."/>
            <person name="Yuan T."/>
            <person name="Jiang B."/>
            <person name="Yang W."/>
            <person name="Lam T.T.-Y."/>
            <person name="Chang Q."/>
            <person name="Ding S."/>
            <person name="Wang X."/>
            <person name="Zhu J."/>
            <person name="Ruan X."/>
            <person name="Zhao L."/>
            <person name="Wei J."/>
            <person name="Que T."/>
            <person name="Du C."/>
            <person name="Cheng J."/>
            <person name="Dai P."/>
            <person name="Han X."/>
            <person name="Huang E."/>
            <person name="Gao Y."/>
            <person name="Liu J."/>
            <person name="Shao H."/>
            <person name="Ye R."/>
            <person name="Li L."/>
            <person name="Wei W."/>
            <person name="Wang X."/>
            <person name="Wang C."/>
            <person name="Huo Q."/>
            <person name="Li W."/>
            <person name="Guo W."/>
            <person name="Chen H."/>
            <person name="Chen S."/>
            <person name="Zhou L."/>
            <person name="Zhou L."/>
            <person name="Ni X."/>
            <person name="Tian J."/>
            <person name="Zhou Y."/>
            <person name="Sheng Y."/>
            <person name="Liu T."/>
            <person name="Pan Y."/>
            <person name="Xia L."/>
            <person name="Li J."/>
            <person name="Zhao F."/>
            <person name="Cao W."/>
        </authorList>
    </citation>
    <scope>NUCLEOTIDE SEQUENCE</scope>
    <source>
        <strain evidence="1">Rsan-2018</strain>
        <tissue evidence="1">Larvae</tissue>
    </source>
</reference>
<keyword evidence="2" id="KW-1185">Reference proteome</keyword>
<gene>
    <name evidence="1" type="ORF">HPB52_009035</name>
</gene>
<comment type="caution">
    <text evidence="1">The sequence shown here is derived from an EMBL/GenBank/DDBJ whole genome shotgun (WGS) entry which is preliminary data.</text>
</comment>
<evidence type="ECO:0000313" key="1">
    <source>
        <dbReference type="EMBL" id="KAH7972191.1"/>
    </source>
</evidence>